<protein>
    <submittedName>
        <fullName evidence="2">DUF1653 domain-containing protein</fullName>
    </submittedName>
</protein>
<evidence type="ECO:0000313" key="3">
    <source>
        <dbReference type="Proteomes" id="UP000798046"/>
    </source>
</evidence>
<name>A0ABQ6TS11_9BACT</name>
<sequence length="90" mass="10360">MTAAPARLRPGRYRHYKGNEYEVVAIARHSETEEEMVVYRQLYGDRSLWVRPLGMFLEEVQVGGRQVPRFQWVGEGHGTLDGGNWGNLKV</sequence>
<dbReference type="InterPro" id="IPR037135">
    <property type="entry name" value="DUF1653-like_dom_sf"/>
</dbReference>
<dbReference type="InterPro" id="IPR023387">
    <property type="entry name" value="DUF1653-like_dom"/>
</dbReference>
<dbReference type="RefSeq" id="WP_151155227.1">
    <property type="nucleotide sequence ID" value="NZ_VZRA01000001.1"/>
</dbReference>
<organism evidence="2 3">
    <name type="scientific">Oryzomonas sagensis</name>
    <dbReference type="NCBI Taxonomy" id="2603857"/>
    <lineage>
        <taxon>Bacteria</taxon>
        <taxon>Pseudomonadati</taxon>
        <taxon>Thermodesulfobacteriota</taxon>
        <taxon>Desulfuromonadia</taxon>
        <taxon>Geobacterales</taxon>
        <taxon>Geobacteraceae</taxon>
        <taxon>Oryzomonas</taxon>
    </lineage>
</organism>
<dbReference type="Pfam" id="PF07866">
    <property type="entry name" value="DUF1653"/>
    <property type="match status" value="1"/>
</dbReference>
<dbReference type="Gene3D" id="2.30.30.320">
    <property type="entry name" value="DUF1653-like domain"/>
    <property type="match status" value="1"/>
</dbReference>
<reference evidence="2 3" key="1">
    <citation type="journal article" date="2020" name="Microorganisms">
        <title>Description of Three Novel Members in the Family Geobacteraceae, Oryzomonas japonicum gen. nov., sp. nov., Oryzomonas sagensis sp. nov., and Oryzomonas ruber sp. nov.</title>
        <authorList>
            <person name="Xu Z."/>
            <person name="Masuda Y."/>
            <person name="Hayakawa C."/>
            <person name="Ushijima N."/>
            <person name="Kawano K."/>
            <person name="Shiratori Y."/>
            <person name="Senoo K."/>
            <person name="Itoh H."/>
        </authorList>
    </citation>
    <scope>NUCLEOTIDE SEQUENCE [LARGE SCALE GENOMIC DNA]</scope>
    <source>
        <strain evidence="2 3">Red100</strain>
    </source>
</reference>
<keyword evidence="3" id="KW-1185">Reference proteome</keyword>
<feature type="domain" description="DUF1653" evidence="1">
    <location>
        <begin position="11"/>
        <end position="71"/>
    </location>
</feature>
<comment type="caution">
    <text evidence="2">The sequence shown here is derived from an EMBL/GenBank/DDBJ whole genome shotgun (WGS) entry which is preliminary data.</text>
</comment>
<evidence type="ECO:0000313" key="2">
    <source>
        <dbReference type="EMBL" id="KAB0671779.1"/>
    </source>
</evidence>
<proteinExistence type="predicted"/>
<evidence type="ECO:0000259" key="1">
    <source>
        <dbReference type="Pfam" id="PF07866"/>
    </source>
</evidence>
<dbReference type="EMBL" id="VZRA01000001">
    <property type="protein sequence ID" value="KAB0671779.1"/>
    <property type="molecule type" value="Genomic_DNA"/>
</dbReference>
<accession>A0ABQ6TS11</accession>
<dbReference type="Proteomes" id="UP000798046">
    <property type="component" value="Unassembled WGS sequence"/>
</dbReference>
<gene>
    <name evidence="2" type="ORF">F6V30_04150</name>
</gene>